<evidence type="ECO:0000256" key="1">
    <source>
        <dbReference type="SAM" id="Phobius"/>
    </source>
</evidence>
<feature type="signal peptide" evidence="2">
    <location>
        <begin position="1"/>
        <end position="23"/>
    </location>
</feature>
<evidence type="ECO:0000313" key="4">
    <source>
        <dbReference type="Proteomes" id="UP000315312"/>
    </source>
</evidence>
<evidence type="ECO:0000256" key="2">
    <source>
        <dbReference type="SAM" id="SignalP"/>
    </source>
</evidence>
<keyword evidence="1" id="KW-0812">Transmembrane</keyword>
<name>A0A562KB02_9FLAO</name>
<reference evidence="3 4" key="1">
    <citation type="journal article" date="2015" name="Stand. Genomic Sci.">
        <title>Genomic Encyclopedia of Bacterial and Archaeal Type Strains, Phase III: the genomes of soil and plant-associated and newly described type strains.</title>
        <authorList>
            <person name="Whitman W.B."/>
            <person name="Woyke T."/>
            <person name="Klenk H.P."/>
            <person name="Zhou Y."/>
            <person name="Lilburn T.G."/>
            <person name="Beck B.J."/>
            <person name="De Vos P."/>
            <person name="Vandamme P."/>
            <person name="Eisen J.A."/>
            <person name="Garrity G."/>
            <person name="Hugenholtz P."/>
            <person name="Kyrpides N.C."/>
        </authorList>
    </citation>
    <scope>NUCLEOTIDE SEQUENCE [LARGE SCALE GENOMIC DNA]</scope>
    <source>
        <strain evidence="3 4">CGMCC 1.6844</strain>
    </source>
</reference>
<proteinExistence type="predicted"/>
<feature type="chain" id="PRO_5022703071" description="Signal peptidase" evidence="2">
    <location>
        <begin position="24"/>
        <end position="71"/>
    </location>
</feature>
<gene>
    <name evidence="3" type="ORF">IP97_02436</name>
</gene>
<keyword evidence="1" id="KW-0472">Membrane</keyword>
<evidence type="ECO:0000313" key="3">
    <source>
        <dbReference type="EMBL" id="TWH92395.1"/>
    </source>
</evidence>
<sequence>MRTIMNKIITILVVLFSIQGVLAAEPTPPPPTPPPPPGLPIDGGLVVLFFLALVSGYYLSKKYISTKKGSL</sequence>
<keyword evidence="4" id="KW-1185">Reference proteome</keyword>
<evidence type="ECO:0008006" key="5">
    <source>
        <dbReference type="Google" id="ProtNLM"/>
    </source>
</evidence>
<organism evidence="3 4">
    <name type="scientific">Flavobacterium cheniae</name>
    <dbReference type="NCBI Taxonomy" id="295428"/>
    <lineage>
        <taxon>Bacteria</taxon>
        <taxon>Pseudomonadati</taxon>
        <taxon>Bacteroidota</taxon>
        <taxon>Flavobacteriia</taxon>
        <taxon>Flavobacteriales</taxon>
        <taxon>Flavobacteriaceae</taxon>
        <taxon>Flavobacterium</taxon>
    </lineage>
</organism>
<accession>A0A562KB02</accession>
<keyword evidence="1" id="KW-1133">Transmembrane helix</keyword>
<dbReference type="AlphaFoldDB" id="A0A562KB02"/>
<feature type="transmembrane region" description="Helical" evidence="1">
    <location>
        <begin position="39"/>
        <end position="59"/>
    </location>
</feature>
<dbReference type="Proteomes" id="UP000315312">
    <property type="component" value="Unassembled WGS sequence"/>
</dbReference>
<protein>
    <recommendedName>
        <fullName evidence="5">Signal peptidase</fullName>
    </recommendedName>
</protein>
<dbReference type="EMBL" id="VLKM01000012">
    <property type="protein sequence ID" value="TWH92395.1"/>
    <property type="molecule type" value="Genomic_DNA"/>
</dbReference>
<keyword evidence="2" id="KW-0732">Signal</keyword>
<comment type="caution">
    <text evidence="3">The sequence shown here is derived from an EMBL/GenBank/DDBJ whole genome shotgun (WGS) entry which is preliminary data.</text>
</comment>